<keyword evidence="5" id="KW-0809">Transit peptide</keyword>
<dbReference type="RefSeq" id="WP_053986240.1">
    <property type="nucleotide sequence ID" value="NZ_JAQIFT010000045.1"/>
</dbReference>
<dbReference type="AlphaFoldDB" id="A0AA42DNA6"/>
<dbReference type="PANTHER" id="PTHR31727">
    <property type="entry name" value="OLEOYL-ACYL CARRIER PROTEIN THIOESTERASE 1, CHLOROPLASTIC"/>
    <property type="match status" value="1"/>
</dbReference>
<evidence type="ECO:0000259" key="8">
    <source>
        <dbReference type="Pfam" id="PF01643"/>
    </source>
</evidence>
<dbReference type="Gene3D" id="3.10.129.10">
    <property type="entry name" value="Hotdog Thioesterase"/>
    <property type="match status" value="2"/>
</dbReference>
<feature type="domain" description="Acyl-ACP thioesterase-like C-terminal" evidence="9">
    <location>
        <begin position="155"/>
        <end position="214"/>
    </location>
</feature>
<protein>
    <submittedName>
        <fullName evidence="10">Thioesterase</fullName>
    </submittedName>
</protein>
<evidence type="ECO:0000256" key="2">
    <source>
        <dbReference type="ARBA" id="ARBA00022516"/>
    </source>
</evidence>
<evidence type="ECO:0000256" key="3">
    <source>
        <dbReference type="ARBA" id="ARBA00022801"/>
    </source>
</evidence>
<dbReference type="GO" id="GO:0000036">
    <property type="term" value="F:acyl carrier activity"/>
    <property type="evidence" value="ECO:0007669"/>
    <property type="project" value="TreeGrafter"/>
</dbReference>
<evidence type="ECO:0000256" key="1">
    <source>
        <dbReference type="ARBA" id="ARBA00006500"/>
    </source>
</evidence>
<keyword evidence="7" id="KW-0275">Fatty acid biosynthesis</keyword>
<keyword evidence="6" id="KW-0443">Lipid metabolism</keyword>
<gene>
    <name evidence="10" type="ORF">PBV87_11405</name>
</gene>
<keyword evidence="2" id="KW-0444">Lipid biosynthesis</keyword>
<name>A0AA42DNA6_9FIRM</name>
<keyword evidence="4" id="KW-0276">Fatty acid metabolism</keyword>
<feature type="domain" description="Acyl-ACP thioesterase N-terminal hotdog" evidence="8">
    <location>
        <begin position="3"/>
        <end position="123"/>
    </location>
</feature>
<evidence type="ECO:0000256" key="6">
    <source>
        <dbReference type="ARBA" id="ARBA00023098"/>
    </source>
</evidence>
<evidence type="ECO:0000313" key="10">
    <source>
        <dbReference type="EMBL" id="MDA3732089.1"/>
    </source>
</evidence>
<dbReference type="InterPro" id="IPR045023">
    <property type="entry name" value="FATA/B"/>
</dbReference>
<evidence type="ECO:0000256" key="4">
    <source>
        <dbReference type="ARBA" id="ARBA00022832"/>
    </source>
</evidence>
<dbReference type="Proteomes" id="UP001169242">
    <property type="component" value="Unassembled WGS sequence"/>
</dbReference>
<dbReference type="Pfam" id="PF01643">
    <property type="entry name" value="Acyl-ACP_TE"/>
    <property type="match status" value="1"/>
</dbReference>
<evidence type="ECO:0000259" key="9">
    <source>
        <dbReference type="Pfam" id="PF20791"/>
    </source>
</evidence>
<comment type="caution">
    <text evidence="10">The sequence shown here is derived from an EMBL/GenBank/DDBJ whole genome shotgun (WGS) entry which is preliminary data.</text>
</comment>
<dbReference type="InterPro" id="IPR049427">
    <property type="entry name" value="Acyl-ACP_TE_C"/>
</dbReference>
<dbReference type="EMBL" id="JAQIFT010000045">
    <property type="protein sequence ID" value="MDA3732089.1"/>
    <property type="molecule type" value="Genomic_DNA"/>
</dbReference>
<organism evidence="10 11">
    <name type="scientific">Holtiella tumoricola</name>
    <dbReference type="NCBI Taxonomy" id="3018743"/>
    <lineage>
        <taxon>Bacteria</taxon>
        <taxon>Bacillati</taxon>
        <taxon>Bacillota</taxon>
        <taxon>Clostridia</taxon>
        <taxon>Lachnospirales</taxon>
        <taxon>Cellulosilyticaceae</taxon>
        <taxon>Holtiella</taxon>
    </lineage>
</organism>
<evidence type="ECO:0000256" key="5">
    <source>
        <dbReference type="ARBA" id="ARBA00022946"/>
    </source>
</evidence>
<proteinExistence type="inferred from homology"/>
<dbReference type="PANTHER" id="PTHR31727:SF6">
    <property type="entry name" value="OLEOYL-ACYL CARRIER PROTEIN THIOESTERASE 1, CHLOROPLASTIC"/>
    <property type="match status" value="1"/>
</dbReference>
<accession>A0AA42DNA6</accession>
<evidence type="ECO:0000256" key="7">
    <source>
        <dbReference type="ARBA" id="ARBA00023160"/>
    </source>
</evidence>
<dbReference type="Pfam" id="PF20791">
    <property type="entry name" value="Acyl-ACP_TE_C"/>
    <property type="match status" value="1"/>
</dbReference>
<keyword evidence="11" id="KW-1185">Reference proteome</keyword>
<sequence length="244" mass="28694">MTKYSKIFKVNFRDVDFNYNLTMNALVDYMQEVSGEHALELGIDFTLDEDQQMYWIVSRAKMHLDSYPKWQQHIRIETYPVGVDKLFCVRRFDIFDEEDRQLGYIIGDYILMDYHTHRPLRVQKLEGPMQKLNWPYEGEELPKLKAPVEVIKEDIRKVRSGEIDINGHMNNAHYVRWATDMLDCDERTKNPIRSIQTNYVTSLVEGDQVRVIRGLDEDGSTLIQGTSLDGTTVYWTSKIVLMDL</sequence>
<dbReference type="InterPro" id="IPR029069">
    <property type="entry name" value="HotDog_dom_sf"/>
</dbReference>
<reference evidence="10" key="1">
    <citation type="journal article" date="2023" name="Int. J. Syst. Evol. Microbiol.">
        <title>&lt;i&gt;Holtiella tumoricola&lt;/i&gt; gen. nov. sp. nov., isolated from a human clinical sample.</title>
        <authorList>
            <person name="Allen-Vercoe E."/>
            <person name="Daigneault M.C."/>
            <person name="Vancuren S.J."/>
            <person name="Cochrane K."/>
            <person name="O'Neal L.L."/>
            <person name="Sankaranarayanan K."/>
            <person name="Lawson P.A."/>
        </authorList>
    </citation>
    <scope>NUCLEOTIDE SEQUENCE</scope>
    <source>
        <strain evidence="10">CC70A</strain>
    </source>
</reference>
<keyword evidence="3" id="KW-0378">Hydrolase</keyword>
<comment type="similarity">
    <text evidence="1">Belongs to the acyl-ACP thioesterase family.</text>
</comment>
<evidence type="ECO:0000313" key="11">
    <source>
        <dbReference type="Proteomes" id="UP001169242"/>
    </source>
</evidence>
<dbReference type="InterPro" id="IPR002864">
    <property type="entry name" value="Acyl-ACP_thioesterase_NHD"/>
</dbReference>
<dbReference type="CDD" id="cd00586">
    <property type="entry name" value="4HBT"/>
    <property type="match status" value="1"/>
</dbReference>
<dbReference type="SUPFAM" id="SSF54637">
    <property type="entry name" value="Thioesterase/thiol ester dehydrase-isomerase"/>
    <property type="match status" value="2"/>
</dbReference>
<dbReference type="GO" id="GO:0016297">
    <property type="term" value="F:fatty acyl-[ACP] hydrolase activity"/>
    <property type="evidence" value="ECO:0007669"/>
    <property type="project" value="InterPro"/>
</dbReference>